<dbReference type="SMART" id="SM00825">
    <property type="entry name" value="PKS_KS"/>
    <property type="match status" value="1"/>
</dbReference>
<dbReference type="Gene3D" id="3.40.50.720">
    <property type="entry name" value="NAD(P)-binding Rossmann-like Domain"/>
    <property type="match status" value="1"/>
</dbReference>
<dbReference type="PANTHER" id="PTHR43775">
    <property type="entry name" value="FATTY ACID SYNTHASE"/>
    <property type="match status" value="1"/>
</dbReference>
<name>A0A2T1LYT0_9CHRO</name>
<organism evidence="6 7">
    <name type="scientific">Aphanothece hegewaldii CCALA 016</name>
    <dbReference type="NCBI Taxonomy" id="2107694"/>
    <lineage>
        <taxon>Bacteria</taxon>
        <taxon>Bacillati</taxon>
        <taxon>Cyanobacteriota</taxon>
        <taxon>Cyanophyceae</taxon>
        <taxon>Oscillatoriophycideae</taxon>
        <taxon>Chroococcales</taxon>
        <taxon>Aphanothecaceae</taxon>
        <taxon>Aphanothece</taxon>
    </lineage>
</organism>
<dbReference type="SUPFAM" id="SSF53901">
    <property type="entry name" value="Thiolase-like"/>
    <property type="match status" value="1"/>
</dbReference>
<dbReference type="SMART" id="SM00827">
    <property type="entry name" value="PKS_AT"/>
    <property type="match status" value="1"/>
</dbReference>
<dbReference type="InterPro" id="IPR014031">
    <property type="entry name" value="Ketoacyl_synth_C"/>
</dbReference>
<dbReference type="Gene3D" id="3.40.47.10">
    <property type="match status" value="1"/>
</dbReference>
<dbReference type="SUPFAM" id="SSF47336">
    <property type="entry name" value="ACP-like"/>
    <property type="match status" value="1"/>
</dbReference>
<comment type="caution">
    <text evidence="6">The sequence shown here is derived from an EMBL/GenBank/DDBJ whole genome shotgun (WGS) entry which is preliminary data.</text>
</comment>
<dbReference type="Pfam" id="PF08659">
    <property type="entry name" value="KR"/>
    <property type="match status" value="1"/>
</dbReference>
<dbReference type="CDD" id="cd00833">
    <property type="entry name" value="PKS"/>
    <property type="match status" value="1"/>
</dbReference>
<evidence type="ECO:0000256" key="1">
    <source>
        <dbReference type="ARBA" id="ARBA00022450"/>
    </source>
</evidence>
<dbReference type="OrthoDB" id="499075at2"/>
<dbReference type="InterPro" id="IPR016035">
    <property type="entry name" value="Acyl_Trfase/lysoPLipase"/>
</dbReference>
<reference evidence="6 7" key="1">
    <citation type="submission" date="2018-03" db="EMBL/GenBank/DDBJ databases">
        <title>The ancient ancestry and fast evolution of plastids.</title>
        <authorList>
            <person name="Moore K.R."/>
            <person name="Magnabosco C."/>
            <person name="Momper L."/>
            <person name="Gold D.A."/>
            <person name="Bosak T."/>
            <person name="Fournier G.P."/>
        </authorList>
    </citation>
    <scope>NUCLEOTIDE SEQUENCE [LARGE SCALE GENOMIC DNA]</scope>
    <source>
        <strain evidence="6 7">CCALA 016</strain>
    </source>
</reference>
<dbReference type="SMART" id="SM00823">
    <property type="entry name" value="PKS_PP"/>
    <property type="match status" value="1"/>
</dbReference>
<dbReference type="Gene3D" id="3.40.366.10">
    <property type="entry name" value="Malonyl-Coenzyme A Acyl Carrier Protein, domain 2"/>
    <property type="match status" value="1"/>
</dbReference>
<dbReference type="GO" id="GO:0004312">
    <property type="term" value="F:fatty acid synthase activity"/>
    <property type="evidence" value="ECO:0007669"/>
    <property type="project" value="TreeGrafter"/>
</dbReference>
<dbReference type="PANTHER" id="PTHR43775:SF37">
    <property type="entry name" value="SI:DKEY-61P9.11"/>
    <property type="match status" value="1"/>
</dbReference>
<dbReference type="InterPro" id="IPR050091">
    <property type="entry name" value="PKS_NRPS_Biosynth_Enz"/>
</dbReference>
<dbReference type="PROSITE" id="PS52004">
    <property type="entry name" value="KS3_2"/>
    <property type="match status" value="1"/>
</dbReference>
<evidence type="ECO:0000256" key="3">
    <source>
        <dbReference type="ARBA" id="ARBA00022679"/>
    </source>
</evidence>
<dbReference type="InterPro" id="IPR016039">
    <property type="entry name" value="Thiolase-like"/>
</dbReference>
<dbReference type="InterPro" id="IPR009081">
    <property type="entry name" value="PP-bd_ACP"/>
</dbReference>
<dbReference type="Pfam" id="PF00550">
    <property type="entry name" value="PP-binding"/>
    <property type="match status" value="1"/>
</dbReference>
<dbReference type="PROSITE" id="PS50075">
    <property type="entry name" value="CARRIER"/>
    <property type="match status" value="1"/>
</dbReference>
<accession>A0A2T1LYT0</accession>
<dbReference type="Pfam" id="PF00698">
    <property type="entry name" value="Acyl_transf_1"/>
    <property type="match status" value="1"/>
</dbReference>
<evidence type="ECO:0000313" key="6">
    <source>
        <dbReference type="EMBL" id="PSF37562.1"/>
    </source>
</evidence>
<dbReference type="Gene3D" id="1.10.1200.10">
    <property type="entry name" value="ACP-like"/>
    <property type="match status" value="1"/>
</dbReference>
<dbReference type="SUPFAM" id="SSF52151">
    <property type="entry name" value="FabD/lysophospholipase-like"/>
    <property type="match status" value="1"/>
</dbReference>
<dbReference type="Pfam" id="PF02801">
    <property type="entry name" value="Ketoacyl-synt_C"/>
    <property type="match status" value="1"/>
</dbReference>
<dbReference type="GO" id="GO:0004315">
    <property type="term" value="F:3-oxoacyl-[acyl-carrier-protein] synthase activity"/>
    <property type="evidence" value="ECO:0007669"/>
    <property type="project" value="InterPro"/>
</dbReference>
<dbReference type="InterPro" id="IPR036736">
    <property type="entry name" value="ACP-like_sf"/>
</dbReference>
<keyword evidence="7" id="KW-1185">Reference proteome</keyword>
<dbReference type="Proteomes" id="UP000239001">
    <property type="component" value="Unassembled WGS sequence"/>
</dbReference>
<reference evidence="6 7" key="2">
    <citation type="submission" date="2018-03" db="EMBL/GenBank/DDBJ databases">
        <authorList>
            <person name="Keele B.F."/>
        </authorList>
    </citation>
    <scope>NUCLEOTIDE SEQUENCE [LARGE SCALE GENOMIC DNA]</scope>
    <source>
        <strain evidence="6 7">CCALA 016</strain>
    </source>
</reference>
<dbReference type="InterPro" id="IPR001227">
    <property type="entry name" value="Ac_transferase_dom_sf"/>
</dbReference>
<dbReference type="EMBL" id="PXOH01000008">
    <property type="protein sequence ID" value="PSF37562.1"/>
    <property type="molecule type" value="Genomic_DNA"/>
</dbReference>
<dbReference type="PROSITE" id="PS00606">
    <property type="entry name" value="KS3_1"/>
    <property type="match status" value="1"/>
</dbReference>
<dbReference type="Pfam" id="PF22621">
    <property type="entry name" value="CurL-like_PKS_C"/>
    <property type="match status" value="1"/>
</dbReference>
<proteinExistence type="predicted"/>
<keyword evidence="3" id="KW-0808">Transferase</keyword>
<gene>
    <name evidence="6" type="ORF">C7H19_10380</name>
</gene>
<dbReference type="FunFam" id="3.40.366.10:FF:000002">
    <property type="entry name" value="Probable polyketide synthase 2"/>
    <property type="match status" value="1"/>
</dbReference>
<dbReference type="GO" id="GO:0031177">
    <property type="term" value="F:phosphopantetheine binding"/>
    <property type="evidence" value="ECO:0007669"/>
    <property type="project" value="InterPro"/>
</dbReference>
<dbReference type="InterPro" id="IPR036291">
    <property type="entry name" value="NAD(P)-bd_dom_sf"/>
</dbReference>
<keyword evidence="1" id="KW-0596">Phosphopantetheine</keyword>
<dbReference type="InterPro" id="IPR020806">
    <property type="entry name" value="PKS_PP-bd"/>
</dbReference>
<evidence type="ECO:0000259" key="4">
    <source>
        <dbReference type="PROSITE" id="PS50075"/>
    </source>
</evidence>
<keyword evidence="2" id="KW-0597">Phosphoprotein</keyword>
<dbReference type="InterPro" id="IPR014043">
    <property type="entry name" value="Acyl_transferase_dom"/>
</dbReference>
<dbReference type="InterPro" id="IPR006162">
    <property type="entry name" value="Ppantetheine_attach_site"/>
</dbReference>
<dbReference type="Gene3D" id="3.30.70.3290">
    <property type="match status" value="1"/>
</dbReference>
<dbReference type="InterPro" id="IPR014030">
    <property type="entry name" value="Ketoacyl_synth_N"/>
</dbReference>
<dbReference type="InterPro" id="IPR018201">
    <property type="entry name" value="Ketoacyl_synth_AS"/>
</dbReference>
<dbReference type="Pfam" id="PF00109">
    <property type="entry name" value="ketoacyl-synt"/>
    <property type="match status" value="1"/>
</dbReference>
<dbReference type="SUPFAM" id="SSF51735">
    <property type="entry name" value="NAD(P)-binding Rossmann-fold domains"/>
    <property type="match status" value="2"/>
</dbReference>
<dbReference type="RefSeq" id="WP_106456803.1">
    <property type="nucleotide sequence ID" value="NZ_PXOH01000008.1"/>
</dbReference>
<feature type="domain" description="Ketosynthase family 3 (KS3)" evidence="5">
    <location>
        <begin position="1"/>
        <end position="423"/>
    </location>
</feature>
<sequence length="1541" mass="173288">MTFIAIIGIGCRFPDADNPKAFWELLHNGKDTITDVPKKRWDSQQFDDLICTTKSNICQGGFLENVDQFEPEFFQISPREAEQIDPQQRLLLEVTWEALENAGLVPSQLALTKTGVYIGISHRDYLRLIEQDITRINAHSGTGTSFAIAANRISYFFNLKGPSIAIDTACSSSLVALHQACQSLILHESDFCIAGGVNLMLSPEPTIAFSQAKMMASDGRCKTFDASADGYVRGEGCGVVILKRLEDALKDGDNIQAIIRGTAINQDGLTNGLTAPNGLSQQAVIRQALHNADVLPSQISYVETHGTGTVLGDPIEIKALKAVLMEGRSLDEPCWFGSVKTNIGHLESAAGIASLIKVILSLQHREIPPHLHLKQLNPYISLENTPFAIPTQLQPWHTSHPTLFAGVSAFGFGGTNAHVILSEAPKQTTEPKLTRPCHLFTLSARSEQALQDLVKRYINYLADEPSINLANLCFTVNTGRTHFKHRLAVITQSIQQLQQQLEAYLKQEKPPRLFKGDITGKKFPKIAFLFTGQGSQYIEMGKQLYETNTIFKQTFDQCDEILKPYLEQSLKEILYTSPNSHLLNQTCYTQSALFTLEYALFQVWQSWGIQPTAVIGHSIGEYVAACIAGVFSLEDALKLIAQRAKLVQKLPQNGIMLAVVADEATVRQIIEQHSFSLDIAAVNNLKNTVISGKKEEIEAIQKVLENQDIISKPLTVSHAFHSHLMTPILEEFEQVARQVTYNKPKIALISNLTGNFATDDITTSNYWCRHLRETVRFADSIEILAKDYEIFIEIGAKPILLGMGRRCLPTHDGFWLPSLRPEQNDWQQLLESLTILYTRGISINWNKVNQDYACCRLPLPTYPFQRKRYWVVEEDSVTHVNQLNTKTSDSPISNLIQQGKTEQVLSLIQNNHQFSTEELQVLPKLLEILAQPQQHINQSFLEEWLYQIQWREKPLHNHQSLATAKTYVILADTQGIGEELAKHLQDKGNTCFLIYPEQIYQNSLKAKYNFDRFWQNITVKVDYIIHLWSLETASNENLNSELLTQAQVFTCQSLLYLIQTLPNQQSPQLWLVTKESVSINNSIPNLAQSCLWGMGKVIAWEYPQLWRGMIDLEPNSTSNVILQLIAEIESTEAENEIAFRKEKRFVSRLVKTQYPLAKTISLKSDKTYLITGGLGALGLETSQWMIKKGVRHLVLMGRNNPSTDVTKLLSQYQQQGINIQVVLGDVSKLEDVSKVFEMIKLSMPPLAGIIHAAGVLNDGILSEQNWDKFQRVMLPKVQGTWNLHQLTQEMNLDFFVVFSSLASVIGSSGQSNYAAANIFMDNLISYRNLLGLPGLSINWGLWDTVGMAASLAKNQQQRLEKTGIKSILPEQGLCILEQLLGQFSGQIGIFSINWTILQKQIQSKSINSFLSELLTLPVTENSNQPIKPRTILQTIQEAKKDEVYAILLKYFREKVSRILKLDAFHIKDDDSLNSLGFDSLMAIELRNLIIKEFNLQIAVENILEGITLTELTDLIIKQLTLAQFKESQLDGNDEEMEEIII</sequence>
<feature type="domain" description="Carrier" evidence="4">
    <location>
        <begin position="1442"/>
        <end position="1519"/>
    </location>
</feature>
<dbReference type="FunFam" id="3.40.47.10:FF:000019">
    <property type="entry name" value="Polyketide synthase type I"/>
    <property type="match status" value="1"/>
</dbReference>
<protein>
    <submittedName>
        <fullName evidence="6">Short-chain dehydrogenase</fullName>
    </submittedName>
</protein>
<evidence type="ECO:0000259" key="5">
    <source>
        <dbReference type="PROSITE" id="PS52004"/>
    </source>
</evidence>
<dbReference type="GO" id="GO:0006633">
    <property type="term" value="P:fatty acid biosynthetic process"/>
    <property type="evidence" value="ECO:0007669"/>
    <property type="project" value="InterPro"/>
</dbReference>
<evidence type="ECO:0000313" key="7">
    <source>
        <dbReference type="Proteomes" id="UP000239001"/>
    </source>
</evidence>
<dbReference type="InterPro" id="IPR057326">
    <property type="entry name" value="KR_dom"/>
</dbReference>
<evidence type="ECO:0000256" key="2">
    <source>
        <dbReference type="ARBA" id="ARBA00022553"/>
    </source>
</evidence>
<dbReference type="SMART" id="SM00822">
    <property type="entry name" value="PKS_KR"/>
    <property type="match status" value="1"/>
</dbReference>
<dbReference type="InterPro" id="IPR020841">
    <property type="entry name" value="PKS_Beta-ketoAc_synthase_dom"/>
</dbReference>
<dbReference type="InterPro" id="IPR016036">
    <property type="entry name" value="Malonyl_transacylase_ACP-bd"/>
</dbReference>
<dbReference type="SUPFAM" id="SSF55048">
    <property type="entry name" value="Probable ACP-binding domain of malonyl-CoA ACP transacylase"/>
    <property type="match status" value="1"/>
</dbReference>
<dbReference type="InterPro" id="IPR013968">
    <property type="entry name" value="PKS_KR"/>
</dbReference>
<dbReference type="CDD" id="cd08955">
    <property type="entry name" value="KR_2_FAS_SDR_x"/>
    <property type="match status" value="1"/>
</dbReference>
<dbReference type="PROSITE" id="PS00012">
    <property type="entry name" value="PHOSPHOPANTETHEINE"/>
    <property type="match status" value="1"/>
</dbReference>